<feature type="transmembrane region" description="Helical" evidence="1">
    <location>
        <begin position="21"/>
        <end position="40"/>
    </location>
</feature>
<feature type="transmembrane region" description="Helical" evidence="1">
    <location>
        <begin position="144"/>
        <end position="174"/>
    </location>
</feature>
<dbReference type="InterPro" id="IPR025291">
    <property type="entry name" value="DUF4153"/>
</dbReference>
<comment type="caution">
    <text evidence="2">The sequence shown here is derived from an EMBL/GenBank/DDBJ whole genome shotgun (WGS) entry which is preliminary data.</text>
</comment>
<keyword evidence="1" id="KW-1133">Transmembrane helix</keyword>
<protein>
    <submittedName>
        <fullName evidence="2">DUF4153 domain-containing protein</fullName>
    </submittedName>
</protein>
<feature type="transmembrane region" description="Helical" evidence="1">
    <location>
        <begin position="324"/>
        <end position="342"/>
    </location>
</feature>
<proteinExistence type="predicted"/>
<feature type="transmembrane region" description="Helical" evidence="1">
    <location>
        <begin position="227"/>
        <end position="248"/>
    </location>
</feature>
<keyword evidence="1" id="KW-0472">Membrane</keyword>
<gene>
    <name evidence="2" type="ORF">AAA081_03125</name>
</gene>
<feature type="transmembrane region" description="Helical" evidence="1">
    <location>
        <begin position="84"/>
        <end position="101"/>
    </location>
</feature>
<feature type="transmembrane region" description="Helical" evidence="1">
    <location>
        <begin position="52"/>
        <end position="72"/>
    </location>
</feature>
<dbReference type="Proteomes" id="UP001481872">
    <property type="component" value="Unassembled WGS sequence"/>
</dbReference>
<dbReference type="Pfam" id="PF13687">
    <property type="entry name" value="DUF4153"/>
    <property type="match status" value="1"/>
</dbReference>
<feature type="transmembrane region" description="Helical" evidence="1">
    <location>
        <begin position="186"/>
        <end position="207"/>
    </location>
</feature>
<dbReference type="RefSeq" id="WP_349053659.1">
    <property type="nucleotide sequence ID" value="NZ_JBBNPS010000005.1"/>
</dbReference>
<dbReference type="EMBL" id="JBBNPS010000005">
    <property type="protein sequence ID" value="MEQ3353295.1"/>
    <property type="molecule type" value="Genomic_DNA"/>
</dbReference>
<reference evidence="2 3" key="1">
    <citation type="submission" date="2024-04" db="EMBL/GenBank/DDBJ databases">
        <title>Human intestinal bacterial collection.</title>
        <authorList>
            <person name="Pauvert C."/>
            <person name="Hitch T.C.A."/>
            <person name="Clavel T."/>
        </authorList>
    </citation>
    <scope>NUCLEOTIDE SEQUENCE [LARGE SCALE GENOMIC DNA]</scope>
    <source>
        <strain evidence="2 3">CLA-SR-H026</strain>
    </source>
</reference>
<keyword evidence="1" id="KW-0812">Transmembrane</keyword>
<sequence length="581" mass="65382">MKLLRLIAQELKQGKEAFRRFPLSMAFAVVAAIFQCIWLHRNEATVFNASPLLFSAVAVIGFFVTTASYLYLETVREKENFHSLLIGTWIWTFLFLVVSDYRLVAMGKEGVEIYFSMPTLTLFAASGLMVFCGEKIHDERRFPAYVLVLLIEIFVSYLYAFVLFAAMCLLLVGADVLLGVVDFSTAVMYLATICFMPFMAAIFLSRLSAAEGGRTPYGTGIHVINNLFNNILAPVLGLYVLLLYLYMAKILFLHELPTTSVVNLILWPMALAVFVLFMVDHNRDRTGAYYFRKAMPPAALPLLGLMYYAWFLRVHQYGLTENRYMIFALGLWVAFAMVHFIVQKRELHMILPMTLVAVLLVSVFGGPIGADSVAFRSQKKRLDRILVANHMLKGGEVVPSGNLSVKEKREIQEIVDYLTRHHDVSHVAYLRDANSSEAMERIYGFTPDNAGPVTDLNYAMDMGEGVDISGYDKAYFIDTYGVGEPEATSGLKTERIRGSVTVHLNDEDSVNVDLKAVREKIRILRQTKGEIEPEDLTMEGERNRCAYKIYITGTVFFSAQGEVDPDAGISLCVLVREKEGK</sequence>
<feature type="transmembrane region" description="Helical" evidence="1">
    <location>
        <begin position="291"/>
        <end position="312"/>
    </location>
</feature>
<feature type="transmembrane region" description="Helical" evidence="1">
    <location>
        <begin position="113"/>
        <end position="132"/>
    </location>
</feature>
<feature type="transmembrane region" description="Helical" evidence="1">
    <location>
        <begin position="260"/>
        <end position="279"/>
    </location>
</feature>
<evidence type="ECO:0000256" key="1">
    <source>
        <dbReference type="SAM" id="Phobius"/>
    </source>
</evidence>
<keyword evidence="3" id="KW-1185">Reference proteome</keyword>
<evidence type="ECO:0000313" key="2">
    <source>
        <dbReference type="EMBL" id="MEQ3353295.1"/>
    </source>
</evidence>
<accession>A0ABV1J531</accession>
<evidence type="ECO:0000313" key="3">
    <source>
        <dbReference type="Proteomes" id="UP001481872"/>
    </source>
</evidence>
<organism evidence="2 3">
    <name type="scientific">Aedoeadaptatus acetigenes</name>
    <dbReference type="NCBI Taxonomy" id="2981723"/>
    <lineage>
        <taxon>Bacteria</taxon>
        <taxon>Bacillati</taxon>
        <taxon>Bacillota</taxon>
        <taxon>Tissierellia</taxon>
        <taxon>Tissierellales</taxon>
        <taxon>Peptoniphilaceae</taxon>
        <taxon>Aedoeadaptatus</taxon>
    </lineage>
</organism>
<feature type="transmembrane region" description="Helical" evidence="1">
    <location>
        <begin position="349"/>
        <end position="370"/>
    </location>
</feature>
<name>A0ABV1J531_9FIRM</name>